<dbReference type="GO" id="GO:0030170">
    <property type="term" value="F:pyridoxal phosphate binding"/>
    <property type="evidence" value="ECO:0007669"/>
    <property type="project" value="InterPro"/>
</dbReference>
<dbReference type="PROSITE" id="PS00595">
    <property type="entry name" value="AA_TRANSFER_CLASS_5"/>
    <property type="match status" value="1"/>
</dbReference>
<accession>B9TH64</accession>
<keyword evidence="4" id="KW-0663">Pyridoxal phosphate</keyword>
<dbReference type="Gene3D" id="3.40.640.10">
    <property type="entry name" value="Type I PLP-dependent aspartate aminotransferase-like (Major domain)"/>
    <property type="match status" value="1"/>
</dbReference>
<reference evidence="11" key="1">
    <citation type="journal article" date="2010" name="Nat. Biotechnol.">
        <title>Draft genome sequence of the oilseed species Ricinus communis.</title>
        <authorList>
            <person name="Chan A.P."/>
            <person name="Crabtree J."/>
            <person name="Zhao Q."/>
            <person name="Lorenzi H."/>
            <person name="Orvis J."/>
            <person name="Puiu D."/>
            <person name="Melake-Berhan A."/>
            <person name="Jones K.M."/>
            <person name="Redman J."/>
            <person name="Chen G."/>
            <person name="Cahoon E.B."/>
            <person name="Gedil M."/>
            <person name="Stanke M."/>
            <person name="Haas B.J."/>
            <person name="Wortman J.R."/>
            <person name="Fraser-Liggett C.M."/>
            <person name="Ravel J."/>
            <person name="Rabinowicz P.D."/>
        </authorList>
    </citation>
    <scope>NUCLEOTIDE SEQUENCE [LARGE SCALE GENOMIC DNA]</scope>
    <source>
        <strain evidence="11">cv. Hale</strain>
    </source>
</reference>
<dbReference type="InterPro" id="IPR015424">
    <property type="entry name" value="PyrdxlP-dep_Trfase"/>
</dbReference>
<comment type="catalytic activity">
    <reaction evidence="5">
        <text>(sulfur carrier)-H + L-cysteine = (sulfur carrier)-SH + L-alanine</text>
        <dbReference type="Rhea" id="RHEA:43892"/>
        <dbReference type="Rhea" id="RHEA-COMP:14737"/>
        <dbReference type="Rhea" id="RHEA-COMP:14739"/>
        <dbReference type="ChEBI" id="CHEBI:29917"/>
        <dbReference type="ChEBI" id="CHEBI:35235"/>
        <dbReference type="ChEBI" id="CHEBI:57972"/>
        <dbReference type="ChEBI" id="CHEBI:64428"/>
        <dbReference type="EC" id="2.8.1.7"/>
    </reaction>
</comment>
<evidence type="ECO:0000256" key="3">
    <source>
        <dbReference type="ARBA" id="ARBA00022679"/>
    </source>
</evidence>
<dbReference type="PANTHER" id="PTHR43586:SF8">
    <property type="entry name" value="CYSTEINE DESULFURASE 1, CHLOROPLASTIC"/>
    <property type="match status" value="1"/>
</dbReference>
<keyword evidence="11" id="KW-1185">Reference proteome</keyword>
<evidence type="ECO:0000256" key="8">
    <source>
        <dbReference type="SAM" id="MobiDB-lite"/>
    </source>
</evidence>
<evidence type="ECO:0000313" key="10">
    <source>
        <dbReference type="EMBL" id="EEF24800.1"/>
    </source>
</evidence>
<evidence type="ECO:0000313" key="11">
    <source>
        <dbReference type="Proteomes" id="UP000008311"/>
    </source>
</evidence>
<keyword evidence="3" id="KW-0808">Transferase</keyword>
<dbReference type="CDD" id="cd06453">
    <property type="entry name" value="SufS_like"/>
    <property type="match status" value="1"/>
</dbReference>
<feature type="compositionally biased region" description="Basic and acidic residues" evidence="8">
    <location>
        <begin position="1"/>
        <end position="20"/>
    </location>
</feature>
<feature type="non-terminal residue" evidence="10">
    <location>
        <position position="450"/>
    </location>
</feature>
<sequence length="450" mass="47756">PDRRGAAGERQGRVRRDGRGTAHFRQPAAGSRGRGAARGRRRHLAPVVARGGGGQVGGQPGGAGGSGARRAADRWRAVAARPAAPALGDGEPEARARDLRRRREVRAWRHGGRAGPAGALLPAEPRHRRGPGQGAAHPGFRGGRARPDRRGCGARSVRGGCGSLAGYRAMTVTADARPLDLLADFPAIPAGWHYLDTAATSQKPRPVLDAIARAYGETYATVHRGVYQRSADMTLAYEAARRRVAEFLGGAENEIVFVRGATEGINLVAQCWAGTQLKPGDRILLSTLEHHSNIVPWQMVAERVGAEIDVVPLMPDQRIDLDAMAAMLTERHKLVALAHVSNVLGSVLDAKRATELAHGVGAKILLDGCQAVPRMPVDVGEIGCDFYVMSGHKLYGPTGIGVLWGRYALLDAMPPYQGGGSMIDRVTFAKTTYAPPPGRFEAGTPHIVGV</sequence>
<dbReference type="GO" id="GO:0006534">
    <property type="term" value="P:cysteine metabolic process"/>
    <property type="evidence" value="ECO:0007669"/>
    <property type="project" value="InterPro"/>
</dbReference>
<evidence type="ECO:0000256" key="4">
    <source>
        <dbReference type="ARBA" id="ARBA00022898"/>
    </source>
</evidence>
<feature type="domain" description="Aminotransferase class V" evidence="9">
    <location>
        <begin position="193"/>
        <end position="450"/>
    </location>
</feature>
<feature type="non-terminal residue" evidence="10">
    <location>
        <position position="1"/>
    </location>
</feature>
<dbReference type="InterPro" id="IPR010970">
    <property type="entry name" value="Cys_dSase_SufS"/>
</dbReference>
<comment type="cofactor">
    <cofactor evidence="1 7">
        <name>pyridoxal 5'-phosphate</name>
        <dbReference type="ChEBI" id="CHEBI:597326"/>
    </cofactor>
</comment>
<evidence type="ECO:0000256" key="6">
    <source>
        <dbReference type="RuleBase" id="RU004075"/>
    </source>
</evidence>
<gene>
    <name evidence="10" type="ORF">RCOM_1868710</name>
</gene>
<comment type="similarity">
    <text evidence="6">Belongs to the class-V pyridoxal-phosphate-dependent aminotransferase family.</text>
</comment>
<dbReference type="Pfam" id="PF00266">
    <property type="entry name" value="Aminotran_5"/>
    <property type="match status" value="1"/>
</dbReference>
<organism evidence="10 11">
    <name type="scientific">Ricinus communis</name>
    <name type="common">Castor bean</name>
    <dbReference type="NCBI Taxonomy" id="3988"/>
    <lineage>
        <taxon>Eukaryota</taxon>
        <taxon>Viridiplantae</taxon>
        <taxon>Streptophyta</taxon>
        <taxon>Embryophyta</taxon>
        <taxon>Tracheophyta</taxon>
        <taxon>Spermatophyta</taxon>
        <taxon>Magnoliopsida</taxon>
        <taxon>eudicotyledons</taxon>
        <taxon>Gunneridae</taxon>
        <taxon>Pentapetalae</taxon>
        <taxon>rosids</taxon>
        <taxon>fabids</taxon>
        <taxon>Malpighiales</taxon>
        <taxon>Euphorbiaceae</taxon>
        <taxon>Acalyphoideae</taxon>
        <taxon>Acalypheae</taxon>
        <taxon>Ricinus</taxon>
    </lineage>
</organism>
<evidence type="ECO:0000256" key="1">
    <source>
        <dbReference type="ARBA" id="ARBA00001933"/>
    </source>
</evidence>
<dbReference type="InParanoid" id="B9TH64"/>
<dbReference type="GO" id="GO:0031071">
    <property type="term" value="F:cysteine desulfurase activity"/>
    <property type="evidence" value="ECO:0007669"/>
    <property type="project" value="UniProtKB-EC"/>
</dbReference>
<dbReference type="PANTHER" id="PTHR43586">
    <property type="entry name" value="CYSTEINE DESULFURASE"/>
    <property type="match status" value="1"/>
</dbReference>
<evidence type="ECO:0000256" key="7">
    <source>
        <dbReference type="RuleBase" id="RU004504"/>
    </source>
</evidence>
<proteinExistence type="inferred from homology"/>
<feature type="region of interest" description="Disordered" evidence="8">
    <location>
        <begin position="1"/>
        <end position="155"/>
    </location>
</feature>
<evidence type="ECO:0000256" key="5">
    <source>
        <dbReference type="ARBA" id="ARBA00050776"/>
    </source>
</evidence>
<keyword evidence="10" id="KW-0456">Lyase</keyword>
<name>B9TH64_RICCO</name>
<dbReference type="InterPro" id="IPR015421">
    <property type="entry name" value="PyrdxlP-dep_Trfase_major"/>
</dbReference>
<dbReference type="EC" id="2.8.1.7" evidence="2"/>
<dbReference type="eggNOG" id="KOG1549">
    <property type="taxonomic scope" value="Eukaryota"/>
</dbReference>
<feature type="compositionally biased region" description="Basic residues" evidence="8">
    <location>
        <begin position="35"/>
        <end position="44"/>
    </location>
</feature>
<dbReference type="STRING" id="3988.B9TH64"/>
<dbReference type="Proteomes" id="UP000008311">
    <property type="component" value="Unassembled WGS sequence"/>
</dbReference>
<evidence type="ECO:0000259" key="9">
    <source>
        <dbReference type="Pfam" id="PF00266"/>
    </source>
</evidence>
<protein>
    <recommendedName>
        <fullName evidence="2">cysteine desulfurase</fullName>
        <ecNumber evidence="2">2.8.1.7</ecNumber>
    </recommendedName>
</protein>
<dbReference type="SUPFAM" id="SSF53383">
    <property type="entry name" value="PLP-dependent transferases"/>
    <property type="match status" value="1"/>
</dbReference>
<dbReference type="GO" id="GO:0016829">
    <property type="term" value="F:lyase activity"/>
    <property type="evidence" value="ECO:0007669"/>
    <property type="project" value="UniProtKB-KW"/>
</dbReference>
<feature type="compositionally biased region" description="Low complexity" evidence="8">
    <location>
        <begin position="77"/>
        <end position="89"/>
    </location>
</feature>
<evidence type="ECO:0000256" key="2">
    <source>
        <dbReference type="ARBA" id="ARBA00012239"/>
    </source>
</evidence>
<feature type="compositionally biased region" description="Gly residues" evidence="8">
    <location>
        <begin position="50"/>
        <end position="67"/>
    </location>
</feature>
<dbReference type="EMBL" id="EQ981248">
    <property type="protein sequence ID" value="EEF24800.1"/>
    <property type="molecule type" value="Genomic_DNA"/>
</dbReference>
<feature type="compositionally biased region" description="Basic residues" evidence="8">
    <location>
        <begin position="98"/>
        <end position="112"/>
    </location>
</feature>
<dbReference type="AlphaFoldDB" id="B9TH64"/>
<dbReference type="InterPro" id="IPR020578">
    <property type="entry name" value="Aminotrans_V_PyrdxlP_BS"/>
</dbReference>
<dbReference type="InterPro" id="IPR000192">
    <property type="entry name" value="Aminotrans_V_dom"/>
</dbReference>